<proteinExistence type="predicted"/>
<evidence type="ECO:0000313" key="2">
    <source>
        <dbReference type="EMBL" id="KAB1275781.1"/>
    </source>
</evidence>
<sequence length="336" mass="36573">MRQHWRRVKKSKPPRIFAQSPAHRCARTGRRRYTYLPAHTRCWSTTPPPACPPATEDTVSASHLQDDALHLAVLKSPGPQRFSSPSLSGESSDAAQRYRSAAAWRPGSLVRQVFQTVYVQSTMDFRGRAILERPSTFTHHLSLHKNGHFGTPPAEGRSLALSAHAPAAADLATACGPTALPGPGPGCWLPPRQPTCPALLAGGAVVGFLAPVPSRASSIQEFAINLWQLCMDGLRFLLLGLRPLIPEEGSQRLEDLWNTLWVMDSDHIITVGARPGRFAIPIQPLSLCPSFPGRGSQDLWASTFPILGLGWGWAQVIDSRHRCPSALSGRVHSSHA</sequence>
<dbReference type="AlphaFoldDB" id="A0A5N4DXA5"/>
<accession>A0A5N4DXA5</accession>
<keyword evidence="3" id="KW-1185">Reference proteome</keyword>
<dbReference type="EMBL" id="JWIN03000008">
    <property type="protein sequence ID" value="KAB1275781.1"/>
    <property type="molecule type" value="Genomic_DNA"/>
</dbReference>
<dbReference type="Gene3D" id="1.20.1160.20">
    <property type="match status" value="1"/>
</dbReference>
<dbReference type="InterPro" id="IPR026159">
    <property type="entry name" value="Malcavernin"/>
</dbReference>
<protein>
    <submittedName>
        <fullName evidence="2">Cerebral cavernous malformations protein 2-like protein</fullName>
    </submittedName>
</protein>
<reference evidence="2 3" key="1">
    <citation type="journal article" date="2019" name="Mol. Ecol. Resour.">
        <title>Improving Illumina assemblies with Hi-C and long reads: an example with the North African dromedary.</title>
        <authorList>
            <person name="Elbers J.P."/>
            <person name="Rogers M.F."/>
            <person name="Perelman P.L."/>
            <person name="Proskuryakova A.A."/>
            <person name="Serdyukova N.A."/>
            <person name="Johnson W.E."/>
            <person name="Horin P."/>
            <person name="Corander J."/>
            <person name="Murphy D."/>
            <person name="Burger P.A."/>
        </authorList>
    </citation>
    <scope>NUCLEOTIDE SEQUENCE [LARGE SCALE GENOMIC DNA]</scope>
    <source>
        <strain evidence="2">Drom800</strain>
        <tissue evidence="2">Blood</tissue>
    </source>
</reference>
<comment type="caution">
    <text evidence="2">The sequence shown here is derived from an EMBL/GenBank/DDBJ whole genome shotgun (WGS) entry which is preliminary data.</text>
</comment>
<gene>
    <name evidence="2" type="ORF">Cadr_000010089</name>
</gene>
<dbReference type="PANTHER" id="PTHR21642">
    <property type="entry name" value="CEREBRAL CAVERNOUS MALFORMATIONS PROTEIN 2 HOMOLOG"/>
    <property type="match status" value="1"/>
</dbReference>
<dbReference type="InterPro" id="IPR032375">
    <property type="entry name" value="CCM2_C"/>
</dbReference>
<dbReference type="Pfam" id="PF16545">
    <property type="entry name" value="CCM2_C"/>
    <property type="match status" value="1"/>
</dbReference>
<dbReference type="PANTHER" id="PTHR21642:SF6">
    <property type="entry name" value="CEREBRAL CAVERNOUS MALFORMATIONS 2 HARMONIN-HOMOLOGY DOMAIN-CONTAINING PROTEIN"/>
    <property type="match status" value="1"/>
</dbReference>
<evidence type="ECO:0000313" key="3">
    <source>
        <dbReference type="Proteomes" id="UP000299084"/>
    </source>
</evidence>
<organism evidence="2 3">
    <name type="scientific">Camelus dromedarius</name>
    <name type="common">Dromedary</name>
    <name type="synonym">Arabian camel</name>
    <dbReference type="NCBI Taxonomy" id="9838"/>
    <lineage>
        <taxon>Eukaryota</taxon>
        <taxon>Metazoa</taxon>
        <taxon>Chordata</taxon>
        <taxon>Craniata</taxon>
        <taxon>Vertebrata</taxon>
        <taxon>Euteleostomi</taxon>
        <taxon>Mammalia</taxon>
        <taxon>Eutheria</taxon>
        <taxon>Laurasiatheria</taxon>
        <taxon>Artiodactyla</taxon>
        <taxon>Tylopoda</taxon>
        <taxon>Camelidae</taxon>
        <taxon>Camelus</taxon>
    </lineage>
</organism>
<dbReference type="Proteomes" id="UP000299084">
    <property type="component" value="Unassembled WGS sequence"/>
</dbReference>
<feature type="domain" description="Cerebral cavernous malformations 2 harmonin-homology" evidence="1">
    <location>
        <begin position="216"/>
        <end position="269"/>
    </location>
</feature>
<name>A0A5N4DXA5_CAMDR</name>
<evidence type="ECO:0000259" key="1">
    <source>
        <dbReference type="Pfam" id="PF16545"/>
    </source>
</evidence>